<dbReference type="EMBL" id="JASBNA010000010">
    <property type="protein sequence ID" value="KAK7688800.1"/>
    <property type="molecule type" value="Genomic_DNA"/>
</dbReference>
<gene>
    <name evidence="1" type="ORF">QCA50_008340</name>
</gene>
<protein>
    <submittedName>
        <fullName evidence="1">Uncharacterized protein</fullName>
    </submittedName>
</protein>
<name>A0AAW0G5Q5_9APHY</name>
<comment type="caution">
    <text evidence="1">The sequence shown here is derived from an EMBL/GenBank/DDBJ whole genome shotgun (WGS) entry which is preliminary data.</text>
</comment>
<sequence>MIPDLIFTNLQRTYVFQDNNSACYDITDASSVVQFAALLLEIRHSLPELHAQNLPVLADIVSTSGGQPDEFDEVSLVVDPNFQDSEGLWTKWTKTSQGHVPANFRMEYFAKSDDGSLSD</sequence>
<reference evidence="1 2" key="1">
    <citation type="submission" date="2022-09" db="EMBL/GenBank/DDBJ databases">
        <authorList>
            <person name="Palmer J.M."/>
        </authorList>
    </citation>
    <scope>NUCLEOTIDE SEQUENCE [LARGE SCALE GENOMIC DNA]</scope>
    <source>
        <strain evidence="1 2">DSM 7382</strain>
    </source>
</reference>
<organism evidence="1 2">
    <name type="scientific">Cerrena zonata</name>
    <dbReference type="NCBI Taxonomy" id="2478898"/>
    <lineage>
        <taxon>Eukaryota</taxon>
        <taxon>Fungi</taxon>
        <taxon>Dikarya</taxon>
        <taxon>Basidiomycota</taxon>
        <taxon>Agaricomycotina</taxon>
        <taxon>Agaricomycetes</taxon>
        <taxon>Polyporales</taxon>
        <taxon>Cerrenaceae</taxon>
        <taxon>Cerrena</taxon>
    </lineage>
</organism>
<dbReference type="AlphaFoldDB" id="A0AAW0G5Q5"/>
<evidence type="ECO:0000313" key="1">
    <source>
        <dbReference type="EMBL" id="KAK7688800.1"/>
    </source>
</evidence>
<proteinExistence type="predicted"/>
<keyword evidence="2" id="KW-1185">Reference proteome</keyword>
<evidence type="ECO:0000313" key="2">
    <source>
        <dbReference type="Proteomes" id="UP001385951"/>
    </source>
</evidence>
<accession>A0AAW0G5Q5</accession>
<dbReference type="Proteomes" id="UP001385951">
    <property type="component" value="Unassembled WGS sequence"/>
</dbReference>